<dbReference type="KEGG" id="tsq:D3A95_11055"/>
<evidence type="ECO:0000256" key="1">
    <source>
        <dbReference type="SAM" id="Phobius"/>
    </source>
</evidence>
<dbReference type="InterPro" id="IPR025403">
    <property type="entry name" value="TgpA-like_C"/>
</dbReference>
<gene>
    <name evidence="3" type="ORF">D3A95_11055</name>
</gene>
<evidence type="ECO:0000313" key="3">
    <source>
        <dbReference type="EMBL" id="QLL29460.1"/>
    </source>
</evidence>
<keyword evidence="1" id="KW-0812">Transmembrane</keyword>
<dbReference type="Pfam" id="PF13559">
    <property type="entry name" value="DUF4129"/>
    <property type="match status" value="1"/>
</dbReference>
<keyword evidence="4" id="KW-1185">Reference proteome</keyword>
<dbReference type="EMBL" id="CP032152">
    <property type="protein sequence ID" value="QLL29460.1"/>
    <property type="molecule type" value="Genomic_DNA"/>
</dbReference>
<organism evidence="3 4">
    <name type="scientific">Thermosynechococcus sichuanensis E542</name>
    <dbReference type="NCBI Taxonomy" id="2016101"/>
    <lineage>
        <taxon>Bacteria</taxon>
        <taxon>Bacillati</taxon>
        <taxon>Cyanobacteriota</taxon>
        <taxon>Cyanophyceae</taxon>
        <taxon>Acaryochloridales</taxon>
        <taxon>Thermosynechococcaceae</taxon>
        <taxon>Thermosynechococcus</taxon>
        <taxon>Thermosynechococcus sichuanensis</taxon>
    </lineage>
</organism>
<keyword evidence="1" id="KW-1133">Transmembrane helix</keyword>
<accession>A0A7D6F3M0</accession>
<feature type="domain" description="Protein-glutamine gamma-glutamyltransferase-like C-terminal" evidence="2">
    <location>
        <begin position="120"/>
        <end position="195"/>
    </location>
</feature>
<evidence type="ECO:0000313" key="4">
    <source>
        <dbReference type="Proteomes" id="UP000261812"/>
    </source>
</evidence>
<protein>
    <submittedName>
        <fullName evidence="3">DUF4129 domain-containing protein</fullName>
    </submittedName>
</protein>
<name>A0A7D6F3M0_9CYAN</name>
<proteinExistence type="predicted"/>
<dbReference type="Proteomes" id="UP000261812">
    <property type="component" value="Chromosome"/>
</dbReference>
<evidence type="ECO:0000259" key="2">
    <source>
        <dbReference type="Pfam" id="PF13559"/>
    </source>
</evidence>
<dbReference type="RefSeq" id="WP_181495035.1">
    <property type="nucleotide sequence ID" value="NZ_CP032152.1"/>
</dbReference>
<reference evidence="4" key="1">
    <citation type="submission" date="2018-09" db="EMBL/GenBank/DDBJ databases">
        <title>Complete genome sequence of thermophilic cyanobacteria strain Thermosynechococcus elongatus PKUAC-SCTE542.</title>
        <authorList>
            <person name="Liang Y."/>
            <person name="Tang J."/>
            <person name="Daroch M."/>
        </authorList>
    </citation>
    <scope>NUCLEOTIDE SEQUENCE [LARGE SCALE GENOMIC DNA]</scope>
    <source>
        <strain evidence="4">E542</strain>
    </source>
</reference>
<sequence length="207" mass="24784">MTFFDHLRWQGDRQWRQWSEALEYTFLQLFRQQTEPFGEEPPPSEAWLRWFFQGVLLVGLGFVLYFLGRSLWRWWQRRSRAFSPTAISTLEERPRPVREWLELAQNLQLAGDYRGACRALYMALLYRLQEAGWLRVQAHWTNGDYLRELERLFQLGERSPAVRRSIQHLFQVHSRSYYGAEAVDAQTLATCQAAYFEVEPFLRESQP</sequence>
<feature type="transmembrane region" description="Helical" evidence="1">
    <location>
        <begin position="50"/>
        <end position="68"/>
    </location>
</feature>
<dbReference type="AlphaFoldDB" id="A0A7D6F3M0"/>
<keyword evidence="1" id="KW-0472">Membrane</keyword>